<evidence type="ECO:0000259" key="3">
    <source>
        <dbReference type="SMART" id="SM00852"/>
    </source>
</evidence>
<evidence type="ECO:0000256" key="1">
    <source>
        <dbReference type="ARBA" id="ARBA00015262"/>
    </source>
</evidence>
<dbReference type="Proteomes" id="UP001595748">
    <property type="component" value="Unassembled WGS sequence"/>
</dbReference>
<dbReference type="InterPro" id="IPR036425">
    <property type="entry name" value="MoaB/Mog-like_dom_sf"/>
</dbReference>
<gene>
    <name evidence="4" type="ORF">ACFOPQ_16800</name>
</gene>
<accession>A0ABV8A9N0</accession>
<dbReference type="SUPFAM" id="SSF53218">
    <property type="entry name" value="Molybdenum cofactor biosynthesis proteins"/>
    <property type="match status" value="1"/>
</dbReference>
<sequence length="242" mass="24993">MTNLPGSGNITPSTATPQHRASGPDTIRAAILTISDTRTPETDSSGLYLRGELLRAGHELVEHLVVKDDALEIRTALTRLLHRADLILTSGGTGISGRDVTIPVVESMIVKPLPGFGELFRMLSYQQVRGAAMLSRATGGLTGGGLLFALPGSLNAVQTAWEGILKDELRHLVFEVVRQAQPGAAQPGEVHHGPAGLTGAAHVNQGAAAGIGRHAAVAGSEPQGAAGAGLGRHGTVKDETPQ</sequence>
<evidence type="ECO:0000256" key="2">
    <source>
        <dbReference type="SAM" id="MobiDB-lite"/>
    </source>
</evidence>
<dbReference type="SMART" id="SM00852">
    <property type="entry name" value="MoCF_biosynth"/>
    <property type="match status" value="1"/>
</dbReference>
<feature type="compositionally biased region" description="Polar residues" evidence="2">
    <location>
        <begin position="1"/>
        <end position="19"/>
    </location>
</feature>
<dbReference type="CDD" id="cd00886">
    <property type="entry name" value="MogA_MoaB"/>
    <property type="match status" value="1"/>
</dbReference>
<organism evidence="4 5">
    <name type="scientific">Deinococcus antarcticus</name>
    <dbReference type="NCBI Taxonomy" id="1298767"/>
    <lineage>
        <taxon>Bacteria</taxon>
        <taxon>Thermotogati</taxon>
        <taxon>Deinococcota</taxon>
        <taxon>Deinococci</taxon>
        <taxon>Deinococcales</taxon>
        <taxon>Deinococcaceae</taxon>
        <taxon>Deinococcus</taxon>
    </lineage>
</organism>
<feature type="region of interest" description="Disordered" evidence="2">
    <location>
        <begin position="1"/>
        <end position="22"/>
    </location>
</feature>
<dbReference type="PANTHER" id="PTHR43232:SF2">
    <property type="entry name" value="MOLYBDENUM COFACTOR BIOSYNTHESIS PROTEIN B"/>
    <property type="match status" value="1"/>
</dbReference>
<dbReference type="PANTHER" id="PTHR43232">
    <property type="entry name" value="MOLYBDENUM COFACTOR BIOSYNTHESIS PROTEIN B"/>
    <property type="match status" value="1"/>
</dbReference>
<keyword evidence="5" id="KW-1185">Reference proteome</keyword>
<protein>
    <recommendedName>
        <fullName evidence="1">Molybdenum cofactor biosynthesis protein B</fullName>
    </recommendedName>
</protein>
<name>A0ABV8A9N0_9DEIO</name>
<dbReference type="InterPro" id="IPR012245">
    <property type="entry name" value="MoaB"/>
</dbReference>
<reference evidence="5" key="1">
    <citation type="journal article" date="2019" name="Int. J. Syst. Evol. Microbiol.">
        <title>The Global Catalogue of Microorganisms (GCM) 10K type strain sequencing project: providing services to taxonomists for standard genome sequencing and annotation.</title>
        <authorList>
            <consortium name="The Broad Institute Genomics Platform"/>
            <consortium name="The Broad Institute Genome Sequencing Center for Infectious Disease"/>
            <person name="Wu L."/>
            <person name="Ma J."/>
        </authorList>
    </citation>
    <scope>NUCLEOTIDE SEQUENCE [LARGE SCALE GENOMIC DNA]</scope>
    <source>
        <strain evidence="5">CCTCC AB 2013263</strain>
    </source>
</reference>
<feature type="domain" description="MoaB/Mog" evidence="3">
    <location>
        <begin position="30"/>
        <end position="172"/>
    </location>
</feature>
<dbReference type="EMBL" id="JBHRZF010000194">
    <property type="protein sequence ID" value="MFC3862423.1"/>
    <property type="molecule type" value="Genomic_DNA"/>
</dbReference>
<dbReference type="NCBIfam" id="TIGR00177">
    <property type="entry name" value="molyb_syn"/>
    <property type="match status" value="1"/>
</dbReference>
<proteinExistence type="predicted"/>
<feature type="region of interest" description="Disordered" evidence="2">
    <location>
        <begin position="212"/>
        <end position="242"/>
    </location>
</feature>
<dbReference type="Gene3D" id="3.40.980.10">
    <property type="entry name" value="MoaB/Mog-like domain"/>
    <property type="match status" value="1"/>
</dbReference>
<dbReference type="InterPro" id="IPR001453">
    <property type="entry name" value="MoaB/Mog_dom"/>
</dbReference>
<dbReference type="RefSeq" id="WP_380080288.1">
    <property type="nucleotide sequence ID" value="NZ_JBHRZF010000194.1"/>
</dbReference>
<evidence type="ECO:0000313" key="4">
    <source>
        <dbReference type="EMBL" id="MFC3862423.1"/>
    </source>
</evidence>
<evidence type="ECO:0000313" key="5">
    <source>
        <dbReference type="Proteomes" id="UP001595748"/>
    </source>
</evidence>
<dbReference type="Pfam" id="PF00994">
    <property type="entry name" value="MoCF_biosynth"/>
    <property type="match status" value="1"/>
</dbReference>
<comment type="caution">
    <text evidence="4">The sequence shown here is derived from an EMBL/GenBank/DDBJ whole genome shotgun (WGS) entry which is preliminary data.</text>
</comment>